<dbReference type="InterPro" id="IPR011993">
    <property type="entry name" value="PH-like_dom_sf"/>
</dbReference>
<dbReference type="Proteomes" id="UP000789572">
    <property type="component" value="Unassembled WGS sequence"/>
</dbReference>
<dbReference type="GO" id="GO:0006897">
    <property type="term" value="P:endocytosis"/>
    <property type="evidence" value="ECO:0007669"/>
    <property type="project" value="InterPro"/>
</dbReference>
<dbReference type="FunFam" id="2.30.29.30:FF:000150">
    <property type="entry name" value="Adaptin ear-binding coat-associated protein"/>
    <property type="match status" value="1"/>
</dbReference>
<accession>A0A9N9AND4</accession>
<organism evidence="3 4">
    <name type="scientific">Paraglomus occultum</name>
    <dbReference type="NCBI Taxonomy" id="144539"/>
    <lineage>
        <taxon>Eukaryota</taxon>
        <taxon>Fungi</taxon>
        <taxon>Fungi incertae sedis</taxon>
        <taxon>Mucoromycota</taxon>
        <taxon>Glomeromycotina</taxon>
        <taxon>Glomeromycetes</taxon>
        <taxon>Paraglomerales</taxon>
        <taxon>Paraglomeraceae</taxon>
        <taxon>Paraglomus</taxon>
    </lineage>
</organism>
<evidence type="ECO:0000313" key="4">
    <source>
        <dbReference type="Proteomes" id="UP000789572"/>
    </source>
</evidence>
<dbReference type="OrthoDB" id="10265489at2759"/>
<gene>
    <name evidence="3" type="ORF">POCULU_LOCUS4320</name>
</gene>
<dbReference type="PANTHER" id="PTHR12847">
    <property type="entry name" value="ATP-BINDING CASSETTE ABC TRANSPORTER-RELATED"/>
    <property type="match status" value="1"/>
</dbReference>
<dbReference type="GO" id="GO:0030125">
    <property type="term" value="C:clathrin vesicle coat"/>
    <property type="evidence" value="ECO:0007669"/>
    <property type="project" value="TreeGrafter"/>
</dbReference>
<dbReference type="CDD" id="cd13228">
    <property type="entry name" value="PHear_NECAP"/>
    <property type="match status" value="1"/>
</dbReference>
<feature type="region of interest" description="Disordered" evidence="1">
    <location>
        <begin position="160"/>
        <end position="236"/>
    </location>
</feature>
<proteinExistence type="predicted"/>
<dbReference type="SUPFAM" id="SSF50729">
    <property type="entry name" value="PH domain-like"/>
    <property type="match status" value="1"/>
</dbReference>
<dbReference type="Gene3D" id="2.30.29.30">
    <property type="entry name" value="Pleckstrin-homology domain (PH domain)/Phosphotyrosine-binding domain (PTB)"/>
    <property type="match status" value="1"/>
</dbReference>
<reference evidence="3" key="1">
    <citation type="submission" date="2021-06" db="EMBL/GenBank/DDBJ databases">
        <authorList>
            <person name="Kallberg Y."/>
            <person name="Tangrot J."/>
            <person name="Rosling A."/>
        </authorList>
    </citation>
    <scope>NUCLEOTIDE SEQUENCE</scope>
    <source>
        <strain evidence="3">IA702</strain>
    </source>
</reference>
<name>A0A9N9AND4_9GLOM</name>
<evidence type="ECO:0000259" key="2">
    <source>
        <dbReference type="Pfam" id="PF07933"/>
    </source>
</evidence>
<comment type="caution">
    <text evidence="3">The sequence shown here is derived from an EMBL/GenBank/DDBJ whole genome shotgun (WGS) entry which is preliminary data.</text>
</comment>
<evidence type="ECO:0000313" key="3">
    <source>
        <dbReference type="EMBL" id="CAG8536522.1"/>
    </source>
</evidence>
<keyword evidence="4" id="KW-1185">Reference proteome</keyword>
<sequence>MDEEYESVLLVIRECLVYRIPPRTSSRGYRAQEWGDAGTFLWKGRLRVFAKGSKCFIRLEDSTTGELFAECLHDPATNSVEPVLDSSRYFVLRIEDKGRHAFIGIGFQERSEAFDFQVALQDHVKHVKVENEAKERAEKEKEGVALPKMDFSLKEGETISINIGGHHPPRRSRPASQTSSSSGADQSIPFLPPPPSAASMRQRLQRGTMDLPSARRSRSPSPNEFGEFMDANESGS</sequence>
<dbReference type="EMBL" id="CAJVPJ010000552">
    <property type="protein sequence ID" value="CAG8536522.1"/>
    <property type="molecule type" value="Genomic_DNA"/>
</dbReference>
<dbReference type="PANTHER" id="PTHR12847:SF9">
    <property type="entry name" value="NECAP-LIKE PROTEIN CG9132"/>
    <property type="match status" value="1"/>
</dbReference>
<protein>
    <submittedName>
        <fullName evidence="3">10023_t:CDS:1</fullName>
    </submittedName>
</protein>
<dbReference type="InterPro" id="IPR012466">
    <property type="entry name" value="NECAP_PHear"/>
</dbReference>
<dbReference type="AlphaFoldDB" id="A0A9N9AND4"/>
<evidence type="ECO:0000256" key="1">
    <source>
        <dbReference type="SAM" id="MobiDB-lite"/>
    </source>
</evidence>
<feature type="domain" description="NECAP PHear" evidence="2">
    <location>
        <begin position="5"/>
        <end position="164"/>
    </location>
</feature>
<dbReference type="Pfam" id="PF07933">
    <property type="entry name" value="DUF1681"/>
    <property type="match status" value="1"/>
</dbReference>